<proteinExistence type="predicted"/>
<feature type="non-terminal residue" evidence="1">
    <location>
        <position position="108"/>
    </location>
</feature>
<evidence type="ECO:0000313" key="2">
    <source>
        <dbReference type="Proteomes" id="UP001328107"/>
    </source>
</evidence>
<keyword evidence="2" id="KW-1185">Reference proteome</keyword>
<sequence>PDERHVGELLYGSPNGLLVAVGHEIALCDTTEREQYRLLAEVQNVRPDLVQRLVPSRHADASDVDDFVRDHTGKVCDWLGIDEEERRLLEQILQSRKVCAKVLLEHLV</sequence>
<evidence type="ECO:0000313" key="1">
    <source>
        <dbReference type="EMBL" id="GMR62636.1"/>
    </source>
</evidence>
<dbReference type="AlphaFoldDB" id="A0AAN5DGR9"/>
<gene>
    <name evidence="1" type="ORF">PMAYCL1PPCAC_32831</name>
</gene>
<accession>A0AAN5DGR9</accession>
<reference evidence="2" key="1">
    <citation type="submission" date="2022-10" db="EMBL/GenBank/DDBJ databases">
        <title>Genome assembly of Pristionchus species.</title>
        <authorList>
            <person name="Yoshida K."/>
            <person name="Sommer R.J."/>
        </authorList>
    </citation>
    <scope>NUCLEOTIDE SEQUENCE [LARGE SCALE GENOMIC DNA]</scope>
    <source>
        <strain evidence="2">RS5460</strain>
    </source>
</reference>
<feature type="non-terminal residue" evidence="1">
    <location>
        <position position="1"/>
    </location>
</feature>
<organism evidence="1 2">
    <name type="scientific">Pristionchus mayeri</name>
    <dbReference type="NCBI Taxonomy" id="1317129"/>
    <lineage>
        <taxon>Eukaryota</taxon>
        <taxon>Metazoa</taxon>
        <taxon>Ecdysozoa</taxon>
        <taxon>Nematoda</taxon>
        <taxon>Chromadorea</taxon>
        <taxon>Rhabditida</taxon>
        <taxon>Rhabditina</taxon>
        <taxon>Diplogasteromorpha</taxon>
        <taxon>Diplogasteroidea</taxon>
        <taxon>Neodiplogasteridae</taxon>
        <taxon>Pristionchus</taxon>
    </lineage>
</organism>
<name>A0AAN5DGR9_9BILA</name>
<protein>
    <submittedName>
        <fullName evidence="1">Uncharacterized protein</fullName>
    </submittedName>
</protein>
<comment type="caution">
    <text evidence="1">The sequence shown here is derived from an EMBL/GenBank/DDBJ whole genome shotgun (WGS) entry which is preliminary data.</text>
</comment>
<dbReference type="Proteomes" id="UP001328107">
    <property type="component" value="Unassembled WGS sequence"/>
</dbReference>
<dbReference type="EMBL" id="BTRK01000006">
    <property type="protein sequence ID" value="GMR62636.1"/>
    <property type="molecule type" value="Genomic_DNA"/>
</dbReference>